<organism evidence="3">
    <name type="scientific">Tanacetum cinerariifolium</name>
    <name type="common">Dalmatian daisy</name>
    <name type="synonym">Chrysanthemum cinerariifolium</name>
    <dbReference type="NCBI Taxonomy" id="118510"/>
    <lineage>
        <taxon>Eukaryota</taxon>
        <taxon>Viridiplantae</taxon>
        <taxon>Streptophyta</taxon>
        <taxon>Embryophyta</taxon>
        <taxon>Tracheophyta</taxon>
        <taxon>Spermatophyta</taxon>
        <taxon>Magnoliopsida</taxon>
        <taxon>eudicotyledons</taxon>
        <taxon>Gunneridae</taxon>
        <taxon>Pentapetalae</taxon>
        <taxon>asterids</taxon>
        <taxon>campanulids</taxon>
        <taxon>Asterales</taxon>
        <taxon>Asteraceae</taxon>
        <taxon>Asteroideae</taxon>
        <taxon>Anthemideae</taxon>
        <taxon>Anthemidinae</taxon>
        <taxon>Tanacetum</taxon>
    </lineage>
</organism>
<feature type="compositionally biased region" description="Basic residues" evidence="1">
    <location>
        <begin position="126"/>
        <end position="140"/>
    </location>
</feature>
<dbReference type="AlphaFoldDB" id="A0A699TI85"/>
<reference evidence="3" key="1">
    <citation type="journal article" date="2019" name="Sci. Rep.">
        <title>Draft genome of Tanacetum cinerariifolium, the natural source of mosquito coil.</title>
        <authorList>
            <person name="Yamashiro T."/>
            <person name="Shiraishi A."/>
            <person name="Satake H."/>
            <person name="Nakayama K."/>
        </authorList>
    </citation>
    <scope>NUCLEOTIDE SEQUENCE</scope>
</reference>
<keyword evidence="2" id="KW-0472">Membrane</keyword>
<accession>A0A699TI85</accession>
<evidence type="ECO:0000256" key="1">
    <source>
        <dbReference type="SAM" id="MobiDB-lite"/>
    </source>
</evidence>
<comment type="caution">
    <text evidence="3">The sequence shown here is derived from an EMBL/GenBank/DDBJ whole genome shotgun (WGS) entry which is preliminary data.</text>
</comment>
<evidence type="ECO:0000313" key="3">
    <source>
        <dbReference type="EMBL" id="GFD09867.1"/>
    </source>
</evidence>
<dbReference type="EMBL" id="BKCJ011248483">
    <property type="protein sequence ID" value="GFD09867.1"/>
    <property type="molecule type" value="Genomic_DNA"/>
</dbReference>
<sequence>KTFWAFINDKLLGGQADTIARNPTPLVVAAIIALVLLAVGGYALFRNLEKLRQIALFNKAAVFVKGLTHLRRLRNGGPGGGRHWAFPRAGAGYLAGLWHQQRGRHCLRSSGARRPNAAGGADGRHQLHRRGSLRQRQRSR</sequence>
<proteinExistence type="predicted"/>
<evidence type="ECO:0000256" key="2">
    <source>
        <dbReference type="SAM" id="Phobius"/>
    </source>
</evidence>
<gene>
    <name evidence="3" type="ORF">Tci_881836</name>
</gene>
<feature type="transmembrane region" description="Helical" evidence="2">
    <location>
        <begin position="26"/>
        <end position="45"/>
    </location>
</feature>
<feature type="region of interest" description="Disordered" evidence="1">
    <location>
        <begin position="108"/>
        <end position="140"/>
    </location>
</feature>
<name>A0A699TI85_TANCI</name>
<protein>
    <submittedName>
        <fullName evidence="3">Uncharacterized protein</fullName>
    </submittedName>
</protein>
<keyword evidence="2" id="KW-1133">Transmembrane helix</keyword>
<feature type="non-terminal residue" evidence="3">
    <location>
        <position position="1"/>
    </location>
</feature>
<keyword evidence="2" id="KW-0812">Transmembrane</keyword>